<dbReference type="EMBL" id="UINC01192998">
    <property type="protein sequence ID" value="SVE08398.1"/>
    <property type="molecule type" value="Genomic_DNA"/>
</dbReference>
<name>A0A383AMS0_9ZZZZ</name>
<proteinExistence type="predicted"/>
<evidence type="ECO:0000313" key="1">
    <source>
        <dbReference type="EMBL" id="SVE08398.1"/>
    </source>
</evidence>
<organism evidence="1">
    <name type="scientific">marine metagenome</name>
    <dbReference type="NCBI Taxonomy" id="408172"/>
    <lineage>
        <taxon>unclassified sequences</taxon>
        <taxon>metagenomes</taxon>
        <taxon>ecological metagenomes</taxon>
    </lineage>
</organism>
<evidence type="ECO:0008006" key="2">
    <source>
        <dbReference type="Google" id="ProtNLM"/>
    </source>
</evidence>
<accession>A0A383AMS0</accession>
<dbReference type="AlphaFoldDB" id="A0A383AMS0"/>
<reference evidence="1" key="1">
    <citation type="submission" date="2018-05" db="EMBL/GenBank/DDBJ databases">
        <authorList>
            <person name="Lanie J.A."/>
            <person name="Ng W.-L."/>
            <person name="Kazmierczak K.M."/>
            <person name="Andrzejewski T.M."/>
            <person name="Davidsen T.M."/>
            <person name="Wayne K.J."/>
            <person name="Tettelin H."/>
            <person name="Glass J.I."/>
            <person name="Rusch D."/>
            <person name="Podicherti R."/>
            <person name="Tsui H.-C.T."/>
            <person name="Winkler M.E."/>
        </authorList>
    </citation>
    <scope>NUCLEOTIDE SEQUENCE</scope>
</reference>
<gene>
    <name evidence="1" type="ORF">METZ01_LOCUS461252</name>
</gene>
<feature type="non-terminal residue" evidence="1">
    <location>
        <position position="1"/>
    </location>
</feature>
<sequence>VFIIGENNFATIVCYLSAVESGMVPLLLSSMINQNQLNNLIDVYKPKYIFQKESRPSNDLNLLSSFGEYGLFIRSKSKSISLHPNL</sequence>
<protein>
    <recommendedName>
        <fullName evidence="2">AMP-dependent synthetase/ligase domain-containing protein</fullName>
    </recommendedName>
</protein>
<feature type="non-terminal residue" evidence="1">
    <location>
        <position position="86"/>
    </location>
</feature>